<feature type="non-terminal residue" evidence="1">
    <location>
        <position position="1"/>
    </location>
</feature>
<evidence type="ECO:0000313" key="1">
    <source>
        <dbReference type="EMBL" id="OMC77264.1"/>
    </source>
</evidence>
<dbReference type="EMBL" id="MPVP01000979">
    <property type="protein sequence ID" value="OMC77264.1"/>
    <property type="molecule type" value="Genomic_DNA"/>
</dbReference>
<keyword evidence="2" id="KW-1185">Reference proteome</keyword>
<dbReference type="Proteomes" id="UP000187158">
    <property type="component" value="Unassembled WGS sequence"/>
</dbReference>
<gene>
    <name evidence="1" type="ORF">BSO21_35820</name>
</gene>
<comment type="caution">
    <text evidence="1">The sequence shown here is derived from an EMBL/GenBank/DDBJ whole genome shotgun (WGS) entry which is preliminary data.</text>
</comment>
<organism evidence="1 2">
    <name type="scientific">Paenibacillus odorifer</name>
    <dbReference type="NCBI Taxonomy" id="189426"/>
    <lineage>
        <taxon>Bacteria</taxon>
        <taxon>Bacillati</taxon>
        <taxon>Bacillota</taxon>
        <taxon>Bacilli</taxon>
        <taxon>Bacillales</taxon>
        <taxon>Paenibacillaceae</taxon>
        <taxon>Paenibacillus</taxon>
    </lineage>
</organism>
<reference evidence="1 2" key="1">
    <citation type="submission" date="2016-11" db="EMBL/GenBank/DDBJ databases">
        <title>Paenibacillus species isolates.</title>
        <authorList>
            <person name="Beno S.M."/>
        </authorList>
    </citation>
    <scope>NUCLEOTIDE SEQUENCE [LARGE SCALE GENOMIC DNA]</scope>
    <source>
        <strain evidence="1 2">FSL H7-0433</strain>
    </source>
</reference>
<sequence>GRAFSSTVLHASAEENDELTLDLTQAYQVTGLQSLIRSFVWHKEECPRLELTDTYRYAGIPASWTERFVTWREPKLLHPGTLLLPGTTARGVEVTYDSLKVEPEITVHVYRDHFGMEKLWYSLDFHVLQLGAVGKLVFTFQFL</sequence>
<evidence type="ECO:0000313" key="2">
    <source>
        <dbReference type="Proteomes" id="UP000187158"/>
    </source>
</evidence>
<proteinExistence type="predicted"/>
<protein>
    <submittedName>
        <fullName evidence="1">Uncharacterized protein</fullName>
    </submittedName>
</protein>
<accession>A0ABX3GBF4</accession>
<name>A0ABX3GBF4_9BACL</name>